<sequence length="93" mass="10437">MLEEKRPKPCRFGNVAQRLDYNTDDVFLHTAELLGNFQFTSPVDGNQQSGNKGSEHDFPKGANSHPISESPMITKKESRKDSPRPPRGGIRKN</sequence>
<reference evidence="2 3" key="1">
    <citation type="submission" date="2021-06" db="EMBL/GenBank/DDBJ databases">
        <title>Caerostris extrusa draft genome.</title>
        <authorList>
            <person name="Kono N."/>
            <person name="Arakawa K."/>
        </authorList>
    </citation>
    <scope>NUCLEOTIDE SEQUENCE [LARGE SCALE GENOMIC DNA]</scope>
</reference>
<evidence type="ECO:0000313" key="2">
    <source>
        <dbReference type="EMBL" id="GIX84876.1"/>
    </source>
</evidence>
<accession>A0AAV4NLP7</accession>
<name>A0AAV4NLP7_CAEEX</name>
<comment type="caution">
    <text evidence="2">The sequence shown here is derived from an EMBL/GenBank/DDBJ whole genome shotgun (WGS) entry which is preliminary data.</text>
</comment>
<dbReference type="EMBL" id="BPLR01021009">
    <property type="protein sequence ID" value="GIX84876.1"/>
    <property type="molecule type" value="Genomic_DNA"/>
</dbReference>
<organism evidence="2 3">
    <name type="scientific">Caerostris extrusa</name>
    <name type="common">Bark spider</name>
    <name type="synonym">Caerostris bankana</name>
    <dbReference type="NCBI Taxonomy" id="172846"/>
    <lineage>
        <taxon>Eukaryota</taxon>
        <taxon>Metazoa</taxon>
        <taxon>Ecdysozoa</taxon>
        <taxon>Arthropoda</taxon>
        <taxon>Chelicerata</taxon>
        <taxon>Arachnida</taxon>
        <taxon>Araneae</taxon>
        <taxon>Araneomorphae</taxon>
        <taxon>Entelegynae</taxon>
        <taxon>Araneoidea</taxon>
        <taxon>Araneidae</taxon>
        <taxon>Caerostris</taxon>
    </lineage>
</organism>
<dbReference type="Proteomes" id="UP001054945">
    <property type="component" value="Unassembled WGS sequence"/>
</dbReference>
<feature type="region of interest" description="Disordered" evidence="1">
    <location>
        <begin position="39"/>
        <end position="93"/>
    </location>
</feature>
<protein>
    <submittedName>
        <fullName evidence="2">Uncharacterized protein</fullName>
    </submittedName>
</protein>
<evidence type="ECO:0000256" key="1">
    <source>
        <dbReference type="SAM" id="MobiDB-lite"/>
    </source>
</evidence>
<gene>
    <name evidence="2" type="ORF">CEXT_655871</name>
</gene>
<dbReference type="AlphaFoldDB" id="A0AAV4NLP7"/>
<feature type="compositionally biased region" description="Polar residues" evidence="1">
    <location>
        <begin position="39"/>
        <end position="52"/>
    </location>
</feature>
<keyword evidence="3" id="KW-1185">Reference proteome</keyword>
<evidence type="ECO:0000313" key="3">
    <source>
        <dbReference type="Proteomes" id="UP001054945"/>
    </source>
</evidence>
<feature type="compositionally biased region" description="Basic and acidic residues" evidence="1">
    <location>
        <begin position="74"/>
        <end position="84"/>
    </location>
</feature>
<proteinExistence type="predicted"/>